<accession>A0ABD0LUN8</accession>
<feature type="signal peptide" evidence="1">
    <location>
        <begin position="1"/>
        <end position="25"/>
    </location>
</feature>
<dbReference type="AlphaFoldDB" id="A0ABD0LUN8"/>
<evidence type="ECO:0000313" key="3">
    <source>
        <dbReference type="Proteomes" id="UP001519460"/>
    </source>
</evidence>
<dbReference type="Proteomes" id="UP001519460">
    <property type="component" value="Unassembled WGS sequence"/>
</dbReference>
<feature type="chain" id="PRO_5044833895" evidence="1">
    <location>
        <begin position="26"/>
        <end position="285"/>
    </location>
</feature>
<keyword evidence="3" id="KW-1185">Reference proteome</keyword>
<evidence type="ECO:0000256" key="1">
    <source>
        <dbReference type="SAM" id="SignalP"/>
    </source>
</evidence>
<name>A0ABD0LUN8_9CAEN</name>
<organism evidence="2 3">
    <name type="scientific">Batillaria attramentaria</name>
    <dbReference type="NCBI Taxonomy" id="370345"/>
    <lineage>
        <taxon>Eukaryota</taxon>
        <taxon>Metazoa</taxon>
        <taxon>Spiralia</taxon>
        <taxon>Lophotrochozoa</taxon>
        <taxon>Mollusca</taxon>
        <taxon>Gastropoda</taxon>
        <taxon>Caenogastropoda</taxon>
        <taxon>Sorbeoconcha</taxon>
        <taxon>Cerithioidea</taxon>
        <taxon>Batillariidae</taxon>
        <taxon>Batillaria</taxon>
    </lineage>
</organism>
<protein>
    <submittedName>
        <fullName evidence="2">Uncharacterized protein</fullName>
    </submittedName>
</protein>
<comment type="caution">
    <text evidence="2">The sequence shown here is derived from an EMBL/GenBank/DDBJ whole genome shotgun (WGS) entry which is preliminary data.</text>
</comment>
<gene>
    <name evidence="2" type="ORF">BaRGS_00005867</name>
</gene>
<dbReference type="EMBL" id="JACVVK020000023">
    <property type="protein sequence ID" value="KAK7502918.1"/>
    <property type="molecule type" value="Genomic_DNA"/>
</dbReference>
<reference evidence="2 3" key="1">
    <citation type="journal article" date="2023" name="Sci. Data">
        <title>Genome assembly of the Korean intertidal mud-creeper Batillaria attramentaria.</title>
        <authorList>
            <person name="Patra A.K."/>
            <person name="Ho P.T."/>
            <person name="Jun S."/>
            <person name="Lee S.J."/>
            <person name="Kim Y."/>
            <person name="Won Y.J."/>
        </authorList>
    </citation>
    <scope>NUCLEOTIDE SEQUENCE [LARGE SCALE GENOMIC DNA]</scope>
    <source>
        <strain evidence="2">Wonlab-2016</strain>
    </source>
</reference>
<sequence>MSFLPTLGVCLVVTLIMLLTQPSDSLTASNMPGYTVSGAKYNDHHTPVTFGNQDHGYIPPTPASSNQTNHSYTTTVRDTKPDHAFSTPACITHGDCFHVTSASVVTSSEHNDLPTHKTTILSTGEIWRCLQENATLSLTEIEHLSISYFQSGSAKRQANDTTYLCTVHITSSGNLEVKILEQTCTSRFPVDHFKRLPVWVNDSMYDNYVDLRLRFSSKTATDHWTGCESVLDPLFTTIKAVSEVTTLFTVRDGSIDYRVHINITSSPRATKVELDLHFVSPTLGV</sequence>
<evidence type="ECO:0000313" key="2">
    <source>
        <dbReference type="EMBL" id="KAK7502918.1"/>
    </source>
</evidence>
<keyword evidence="1" id="KW-0732">Signal</keyword>
<proteinExistence type="predicted"/>